<dbReference type="SUPFAM" id="SSF53448">
    <property type="entry name" value="Nucleotide-diphospho-sugar transferases"/>
    <property type="match status" value="1"/>
</dbReference>
<proteinExistence type="predicted"/>
<dbReference type="PANTHER" id="PTHR43685:SF2">
    <property type="entry name" value="GLYCOSYLTRANSFERASE 2-LIKE DOMAIN-CONTAINING PROTEIN"/>
    <property type="match status" value="1"/>
</dbReference>
<evidence type="ECO:0000259" key="1">
    <source>
        <dbReference type="Pfam" id="PF00535"/>
    </source>
</evidence>
<protein>
    <recommendedName>
        <fullName evidence="1">Glycosyltransferase 2-like domain-containing protein</fullName>
    </recommendedName>
</protein>
<dbReference type="InterPro" id="IPR029044">
    <property type="entry name" value="Nucleotide-diphossugar_trans"/>
</dbReference>
<dbReference type="PANTHER" id="PTHR43685">
    <property type="entry name" value="GLYCOSYLTRANSFERASE"/>
    <property type="match status" value="1"/>
</dbReference>
<dbReference type="AlphaFoldDB" id="X1GT37"/>
<dbReference type="InterPro" id="IPR001173">
    <property type="entry name" value="Glyco_trans_2-like"/>
</dbReference>
<dbReference type="Gene3D" id="3.90.550.10">
    <property type="entry name" value="Spore Coat Polysaccharide Biosynthesis Protein SpsA, Chain A"/>
    <property type="match status" value="1"/>
</dbReference>
<feature type="domain" description="Glycosyltransferase 2-like" evidence="1">
    <location>
        <begin position="4"/>
        <end position="49"/>
    </location>
</feature>
<dbReference type="EMBL" id="BARU01018898">
    <property type="protein sequence ID" value="GAH61051.1"/>
    <property type="molecule type" value="Genomic_DNA"/>
</dbReference>
<comment type="caution">
    <text evidence="2">The sequence shown here is derived from an EMBL/GenBank/DDBJ whole genome shotgun (WGS) entry which is preliminary data.</text>
</comment>
<name>X1GT37_9ZZZZ</name>
<reference evidence="2" key="1">
    <citation type="journal article" date="2014" name="Front. Microbiol.">
        <title>High frequency of phylogenetically diverse reductive dehalogenase-homologous genes in deep subseafloor sedimentary metagenomes.</title>
        <authorList>
            <person name="Kawai M."/>
            <person name="Futagami T."/>
            <person name="Toyoda A."/>
            <person name="Takaki Y."/>
            <person name="Nishi S."/>
            <person name="Hori S."/>
            <person name="Arai W."/>
            <person name="Tsubouchi T."/>
            <person name="Morono Y."/>
            <person name="Uchiyama I."/>
            <person name="Ito T."/>
            <person name="Fujiyama A."/>
            <person name="Inagaki F."/>
            <person name="Takami H."/>
        </authorList>
    </citation>
    <scope>NUCLEOTIDE SEQUENCE</scope>
    <source>
        <strain evidence="2">Expedition CK06-06</strain>
    </source>
</reference>
<feature type="non-terminal residue" evidence="2">
    <location>
        <position position="50"/>
    </location>
</feature>
<evidence type="ECO:0000313" key="2">
    <source>
        <dbReference type="EMBL" id="GAH61051.1"/>
    </source>
</evidence>
<dbReference type="Pfam" id="PF00535">
    <property type="entry name" value="Glycos_transf_2"/>
    <property type="match status" value="1"/>
</dbReference>
<accession>X1GT37</accession>
<sequence length="50" mass="5562">MKVSVIVPAYNATKTIDLCLKSILKQDFSDYEVIVVDDGSTDDTRGKIKK</sequence>
<dbReference type="InterPro" id="IPR050834">
    <property type="entry name" value="Glycosyltransf_2"/>
</dbReference>
<organism evidence="2">
    <name type="scientific">marine sediment metagenome</name>
    <dbReference type="NCBI Taxonomy" id="412755"/>
    <lineage>
        <taxon>unclassified sequences</taxon>
        <taxon>metagenomes</taxon>
        <taxon>ecological metagenomes</taxon>
    </lineage>
</organism>
<gene>
    <name evidence="2" type="ORF">S03H2_31182</name>
</gene>
<dbReference type="CDD" id="cd00761">
    <property type="entry name" value="Glyco_tranf_GTA_type"/>
    <property type="match status" value="1"/>
</dbReference>